<feature type="non-terminal residue" evidence="1">
    <location>
        <position position="214"/>
    </location>
</feature>
<accession>A0A164IEN5</accession>
<evidence type="ECO:0008006" key="3">
    <source>
        <dbReference type="Google" id="ProtNLM"/>
    </source>
</evidence>
<evidence type="ECO:0000313" key="2">
    <source>
        <dbReference type="Proteomes" id="UP000076858"/>
    </source>
</evidence>
<dbReference type="EMBL" id="LRGB01007434">
    <property type="protein sequence ID" value="KZS01177.1"/>
    <property type="molecule type" value="Genomic_DNA"/>
</dbReference>
<name>A0A164IEN5_9CRUS</name>
<dbReference type="AlphaFoldDB" id="A0A164IEN5"/>
<reference evidence="1 2" key="1">
    <citation type="submission" date="2016-03" db="EMBL/GenBank/DDBJ databases">
        <title>EvidentialGene: Evidence-directed Construction of Genes on Genomes.</title>
        <authorList>
            <person name="Gilbert D.G."/>
            <person name="Choi J.-H."/>
            <person name="Mockaitis K."/>
            <person name="Colbourne J."/>
            <person name="Pfrender M."/>
        </authorList>
    </citation>
    <scope>NUCLEOTIDE SEQUENCE [LARGE SCALE GENOMIC DNA]</scope>
    <source>
        <strain evidence="1 2">Xinb3</strain>
        <tissue evidence="1">Complete organism</tissue>
    </source>
</reference>
<protein>
    <recommendedName>
        <fullName evidence="3">Tip attachment protein J domain-containing protein</fullName>
    </recommendedName>
</protein>
<organism evidence="1 2">
    <name type="scientific">Daphnia magna</name>
    <dbReference type="NCBI Taxonomy" id="35525"/>
    <lineage>
        <taxon>Eukaryota</taxon>
        <taxon>Metazoa</taxon>
        <taxon>Ecdysozoa</taxon>
        <taxon>Arthropoda</taxon>
        <taxon>Crustacea</taxon>
        <taxon>Branchiopoda</taxon>
        <taxon>Diplostraca</taxon>
        <taxon>Cladocera</taxon>
        <taxon>Anomopoda</taxon>
        <taxon>Daphniidae</taxon>
        <taxon>Daphnia</taxon>
    </lineage>
</organism>
<comment type="caution">
    <text evidence="1">The sequence shown here is derived from an EMBL/GenBank/DDBJ whole genome shotgun (WGS) entry which is preliminary data.</text>
</comment>
<proteinExistence type="predicted"/>
<evidence type="ECO:0000313" key="1">
    <source>
        <dbReference type="EMBL" id="KZS01177.1"/>
    </source>
</evidence>
<dbReference type="Proteomes" id="UP000076858">
    <property type="component" value="Unassembled WGS sequence"/>
</dbReference>
<keyword evidence="2" id="KW-1185">Reference proteome</keyword>
<feature type="non-terminal residue" evidence="1">
    <location>
        <position position="1"/>
    </location>
</feature>
<gene>
    <name evidence="1" type="ORF">APZ42_002240</name>
</gene>
<sequence>VDLDRYPERLICLAEDKANPEILYRNDVVLTHLAGGEGGRITVKPEFVATWANRTVWVNYEVPQVASPTMRVRHHLGTADQVADAGLLSDCPADWKASDRGRGLCYSVVRYDLNEEEFQGGPLEARAKIRGRKVYDPRTATTAWTANAALCVADFIQAEWGKGAAAAQVDTAAVNAAANVCAEQIDYVVKFPDNHTETKQAPRFTINGVVRSDA</sequence>